<reference evidence="2" key="1">
    <citation type="submission" date="2021-06" db="EMBL/GenBank/DDBJ databases">
        <authorList>
            <person name="Hodson N. C."/>
            <person name="Mongue J. A."/>
            <person name="Jaron S. K."/>
        </authorList>
    </citation>
    <scope>NUCLEOTIDE SEQUENCE</scope>
</reference>
<protein>
    <submittedName>
        <fullName evidence="2">Uncharacterized protein</fullName>
    </submittedName>
</protein>
<dbReference type="AlphaFoldDB" id="A0A8J2P280"/>
<feature type="compositionally biased region" description="Polar residues" evidence="1">
    <location>
        <begin position="1"/>
        <end position="13"/>
    </location>
</feature>
<feature type="region of interest" description="Disordered" evidence="1">
    <location>
        <begin position="1"/>
        <end position="33"/>
    </location>
</feature>
<evidence type="ECO:0000313" key="3">
    <source>
        <dbReference type="Proteomes" id="UP000708208"/>
    </source>
</evidence>
<accession>A0A8J2P280</accession>
<sequence length="33" mass="3764">MQNSINQNQQSLKNRIDFLSMEGKNGNGSQRPE</sequence>
<dbReference type="Proteomes" id="UP000708208">
    <property type="component" value="Unassembled WGS sequence"/>
</dbReference>
<proteinExistence type="predicted"/>
<dbReference type="EMBL" id="CAJVCH010175687">
    <property type="protein sequence ID" value="CAG7729230.1"/>
    <property type="molecule type" value="Genomic_DNA"/>
</dbReference>
<organism evidence="2 3">
    <name type="scientific">Allacma fusca</name>
    <dbReference type="NCBI Taxonomy" id="39272"/>
    <lineage>
        <taxon>Eukaryota</taxon>
        <taxon>Metazoa</taxon>
        <taxon>Ecdysozoa</taxon>
        <taxon>Arthropoda</taxon>
        <taxon>Hexapoda</taxon>
        <taxon>Collembola</taxon>
        <taxon>Symphypleona</taxon>
        <taxon>Sminthuridae</taxon>
        <taxon>Allacma</taxon>
    </lineage>
</organism>
<evidence type="ECO:0000256" key="1">
    <source>
        <dbReference type="SAM" id="MobiDB-lite"/>
    </source>
</evidence>
<comment type="caution">
    <text evidence="2">The sequence shown here is derived from an EMBL/GenBank/DDBJ whole genome shotgun (WGS) entry which is preliminary data.</text>
</comment>
<evidence type="ECO:0000313" key="2">
    <source>
        <dbReference type="EMBL" id="CAG7729230.1"/>
    </source>
</evidence>
<keyword evidence="3" id="KW-1185">Reference proteome</keyword>
<name>A0A8J2P280_9HEXA</name>
<gene>
    <name evidence="2" type="ORF">AFUS01_LOCUS17961</name>
</gene>
<feature type="non-terminal residue" evidence="2">
    <location>
        <position position="1"/>
    </location>
</feature>